<dbReference type="Proteomes" id="UP000694240">
    <property type="component" value="Chromosome 3"/>
</dbReference>
<reference evidence="1 2" key="1">
    <citation type="submission" date="2020-12" db="EMBL/GenBank/DDBJ databases">
        <title>Concerted genomic and epigenomic changes stabilize Arabidopsis allopolyploids.</title>
        <authorList>
            <person name="Chen Z."/>
        </authorList>
    </citation>
    <scope>NUCLEOTIDE SEQUENCE [LARGE SCALE GENOMIC DNA]</scope>
    <source>
        <strain evidence="1">Allo738</strain>
        <tissue evidence="1">Leaf</tissue>
    </source>
</reference>
<comment type="caution">
    <text evidence="1">The sequence shown here is derived from an EMBL/GenBank/DDBJ whole genome shotgun (WGS) entry which is preliminary data.</text>
</comment>
<dbReference type="EMBL" id="JAEFBK010000003">
    <property type="protein sequence ID" value="KAG7627557.1"/>
    <property type="molecule type" value="Genomic_DNA"/>
</dbReference>
<gene>
    <name evidence="1" type="ORF">ISN45_At03g038860</name>
</gene>
<evidence type="ECO:0000313" key="1">
    <source>
        <dbReference type="EMBL" id="KAG7627557.1"/>
    </source>
</evidence>
<name>A0A8T2EUA5_9BRAS</name>
<evidence type="ECO:0000313" key="2">
    <source>
        <dbReference type="Proteomes" id="UP000694240"/>
    </source>
</evidence>
<protein>
    <submittedName>
        <fullName evidence="1">Uncharacterized protein</fullName>
    </submittedName>
</protein>
<dbReference type="AlphaFoldDB" id="A0A8T2EUA5"/>
<proteinExistence type="predicted"/>
<sequence length="84" mass="9378">MLYMYDDEVPIPRKIKNYKVTSFTSGGVVDGDSLRLVLAATVENHRKLSQVGLVSVKTDKGGILTFCFGGGRRGDFLNRMSRFF</sequence>
<organism evidence="1 2">
    <name type="scientific">Arabidopsis thaliana x Arabidopsis arenosa</name>
    <dbReference type="NCBI Taxonomy" id="1240361"/>
    <lineage>
        <taxon>Eukaryota</taxon>
        <taxon>Viridiplantae</taxon>
        <taxon>Streptophyta</taxon>
        <taxon>Embryophyta</taxon>
        <taxon>Tracheophyta</taxon>
        <taxon>Spermatophyta</taxon>
        <taxon>Magnoliopsida</taxon>
        <taxon>eudicotyledons</taxon>
        <taxon>Gunneridae</taxon>
        <taxon>Pentapetalae</taxon>
        <taxon>rosids</taxon>
        <taxon>malvids</taxon>
        <taxon>Brassicales</taxon>
        <taxon>Brassicaceae</taxon>
        <taxon>Camelineae</taxon>
        <taxon>Arabidopsis</taxon>
    </lineage>
</organism>
<keyword evidence="2" id="KW-1185">Reference proteome</keyword>
<accession>A0A8T2EUA5</accession>